<dbReference type="EMBL" id="AP028918">
    <property type="protein sequence ID" value="BES99671.1"/>
    <property type="molecule type" value="Genomic_DNA"/>
</dbReference>
<gene>
    <name evidence="7" type="ORF">NTJ_12488</name>
</gene>
<keyword evidence="8" id="KW-1185">Reference proteome</keyword>
<evidence type="ECO:0000256" key="2">
    <source>
        <dbReference type="ARBA" id="ARBA00022692"/>
    </source>
</evidence>
<feature type="domain" description="Major facilitator superfamily (MFS) profile" evidence="6">
    <location>
        <begin position="108"/>
        <end position="537"/>
    </location>
</feature>
<feature type="transmembrane region" description="Helical" evidence="5">
    <location>
        <begin position="278"/>
        <end position="297"/>
    </location>
</feature>
<dbReference type="PROSITE" id="PS50850">
    <property type="entry name" value="MFS"/>
    <property type="match status" value="1"/>
</dbReference>
<keyword evidence="3 5" id="KW-1133">Transmembrane helix</keyword>
<evidence type="ECO:0000256" key="5">
    <source>
        <dbReference type="SAM" id="Phobius"/>
    </source>
</evidence>
<protein>
    <submittedName>
        <fullName evidence="7">Sugar (And other) transporter</fullName>
    </submittedName>
</protein>
<sequence length="566" mass="63209">MEIMNEENCEEATRLTMAPHVMNSQDVNDALELRSKNLCWIISLFLLTSSPGILNSMHINSYVFLAESPHTWCKVPPLLAANWTAGEIRTISSADPQAHESCHMYDWNYTELSRMGYNEAIEFTSSHPKPKVIACDWGYSYDEPMPSITSEWDLVCENTPLRSTVQVAVALGKFAGSFCFSMLADKFGRRSVFLLCCCLYMVSGPAVALAPYYYFLLAMRVVVGVAGAGVYEVGYTILSELTMTKHRTWLGCLYNISYAVGITFLPVLAYFSSSWRALQWYMSIPGFMLLIHCWYMPESPRWLMNQKRYKEAYKILYGSNIPENIILPDDEATPRSTTTCHSLWYKQLFSSVLKLFQLFSTCELISRIVICYLGWFSASFSYFVIALNADNFAINKYIYVALNGIVEAPGYVLPILMMSRLGRKSSGFILFMITGVALLVILALPAGAPVVTLALIGRLCSSAMFAEIILHTSELFPTCIRNTAIGTSLCMAQVGTIAAPFVVDILGPMAWFLPSTVCGILCIIAGSLILLLPETKNHPMPDTMEDIKNAPPQLKVSFRNCCISCR</sequence>
<feature type="transmembrane region" description="Helical" evidence="5">
    <location>
        <begin position="397"/>
        <end position="416"/>
    </location>
</feature>
<accession>A0ABN7B5I6</accession>
<comment type="subcellular location">
    <subcellularLocation>
        <location evidence="1">Membrane</location>
        <topology evidence="1">Multi-pass membrane protein</topology>
    </subcellularLocation>
</comment>
<proteinExistence type="predicted"/>
<feature type="transmembrane region" description="Helical" evidence="5">
    <location>
        <begin position="509"/>
        <end position="532"/>
    </location>
</feature>
<dbReference type="Proteomes" id="UP001307889">
    <property type="component" value="Chromosome 10"/>
</dbReference>
<keyword evidence="4 5" id="KW-0472">Membrane</keyword>
<feature type="transmembrane region" description="Helical" evidence="5">
    <location>
        <begin position="221"/>
        <end position="238"/>
    </location>
</feature>
<dbReference type="Gene3D" id="1.20.1250.20">
    <property type="entry name" value="MFS general substrate transporter like domains"/>
    <property type="match status" value="1"/>
</dbReference>
<feature type="transmembrane region" description="Helical" evidence="5">
    <location>
        <begin position="250"/>
        <end position="272"/>
    </location>
</feature>
<dbReference type="Pfam" id="PF00083">
    <property type="entry name" value="Sugar_tr"/>
    <property type="match status" value="1"/>
</dbReference>
<dbReference type="InterPro" id="IPR005828">
    <property type="entry name" value="MFS_sugar_transport-like"/>
</dbReference>
<dbReference type="InterPro" id="IPR036259">
    <property type="entry name" value="MFS_trans_sf"/>
</dbReference>
<feature type="transmembrane region" description="Helical" evidence="5">
    <location>
        <begin position="364"/>
        <end position="385"/>
    </location>
</feature>
<evidence type="ECO:0000313" key="8">
    <source>
        <dbReference type="Proteomes" id="UP001307889"/>
    </source>
</evidence>
<name>A0ABN7B5I6_9HEMI</name>
<dbReference type="PANTHER" id="PTHR24064">
    <property type="entry name" value="SOLUTE CARRIER FAMILY 22 MEMBER"/>
    <property type="match status" value="1"/>
</dbReference>
<dbReference type="CDD" id="cd17317">
    <property type="entry name" value="MFS_SLC22"/>
    <property type="match status" value="1"/>
</dbReference>
<evidence type="ECO:0000256" key="3">
    <source>
        <dbReference type="ARBA" id="ARBA00022989"/>
    </source>
</evidence>
<keyword evidence="2 5" id="KW-0812">Transmembrane</keyword>
<dbReference type="SUPFAM" id="SSF103473">
    <property type="entry name" value="MFS general substrate transporter"/>
    <property type="match status" value="1"/>
</dbReference>
<reference evidence="7 8" key="1">
    <citation type="submission" date="2023-09" db="EMBL/GenBank/DDBJ databases">
        <title>Nesidiocoris tenuis whole genome shotgun sequence.</title>
        <authorList>
            <person name="Shibata T."/>
            <person name="Shimoda M."/>
            <person name="Kobayashi T."/>
            <person name="Uehara T."/>
        </authorList>
    </citation>
    <scope>NUCLEOTIDE SEQUENCE [LARGE SCALE GENOMIC DNA]</scope>
    <source>
        <strain evidence="7 8">Japan</strain>
    </source>
</reference>
<feature type="transmembrane region" description="Helical" evidence="5">
    <location>
        <begin position="428"/>
        <end position="444"/>
    </location>
</feature>
<evidence type="ECO:0000313" key="7">
    <source>
        <dbReference type="EMBL" id="BES99671.1"/>
    </source>
</evidence>
<dbReference type="InterPro" id="IPR020846">
    <property type="entry name" value="MFS_dom"/>
</dbReference>
<evidence type="ECO:0000259" key="6">
    <source>
        <dbReference type="PROSITE" id="PS50850"/>
    </source>
</evidence>
<evidence type="ECO:0000256" key="4">
    <source>
        <dbReference type="ARBA" id="ARBA00023136"/>
    </source>
</evidence>
<organism evidence="7 8">
    <name type="scientific">Nesidiocoris tenuis</name>
    <dbReference type="NCBI Taxonomy" id="355587"/>
    <lineage>
        <taxon>Eukaryota</taxon>
        <taxon>Metazoa</taxon>
        <taxon>Ecdysozoa</taxon>
        <taxon>Arthropoda</taxon>
        <taxon>Hexapoda</taxon>
        <taxon>Insecta</taxon>
        <taxon>Pterygota</taxon>
        <taxon>Neoptera</taxon>
        <taxon>Paraneoptera</taxon>
        <taxon>Hemiptera</taxon>
        <taxon>Heteroptera</taxon>
        <taxon>Panheteroptera</taxon>
        <taxon>Cimicomorpha</taxon>
        <taxon>Miridae</taxon>
        <taxon>Dicyphina</taxon>
        <taxon>Nesidiocoris</taxon>
    </lineage>
</organism>
<evidence type="ECO:0000256" key="1">
    <source>
        <dbReference type="ARBA" id="ARBA00004141"/>
    </source>
</evidence>
<feature type="transmembrane region" description="Helical" evidence="5">
    <location>
        <begin position="192"/>
        <end position="215"/>
    </location>
</feature>